<keyword evidence="1" id="KW-1133">Transmembrane helix</keyword>
<evidence type="ECO:0000256" key="1">
    <source>
        <dbReference type="SAM" id="Phobius"/>
    </source>
</evidence>
<gene>
    <name evidence="2" type="ORF">OCBIM_22018821mg</name>
</gene>
<keyword evidence="1" id="KW-0812">Transmembrane</keyword>
<reference evidence="2" key="1">
    <citation type="submission" date="2015-07" db="EMBL/GenBank/DDBJ databases">
        <title>MeaNS - Measles Nucleotide Surveillance Program.</title>
        <authorList>
            <person name="Tran T."/>
            <person name="Druce J."/>
        </authorList>
    </citation>
    <scope>NUCLEOTIDE SEQUENCE</scope>
    <source>
        <strain evidence="2">UCB-OBI-ISO-001</strain>
        <tissue evidence="2">Gonad</tissue>
    </source>
</reference>
<proteinExistence type="predicted"/>
<evidence type="ECO:0000313" key="2">
    <source>
        <dbReference type="EMBL" id="KOF63536.1"/>
    </source>
</evidence>
<accession>A0A0L8FIN8</accession>
<name>A0A0L8FIN8_OCTBM</name>
<keyword evidence="1" id="KW-0472">Membrane</keyword>
<sequence length="81" mass="9653">MCSFRGPFVYEFLTVFFIFMILLILSIKAYWRIRLKTSLRSPDWPYSSQCSSSDVRKHPFRKHPSQNDYLIESCIVSEILL</sequence>
<protein>
    <submittedName>
        <fullName evidence="2">Uncharacterized protein</fullName>
    </submittedName>
</protein>
<dbReference type="EMBL" id="KQ430889">
    <property type="protein sequence ID" value="KOF63536.1"/>
    <property type="molecule type" value="Genomic_DNA"/>
</dbReference>
<dbReference type="AlphaFoldDB" id="A0A0L8FIN8"/>
<organism evidence="2">
    <name type="scientific">Octopus bimaculoides</name>
    <name type="common">California two-spotted octopus</name>
    <dbReference type="NCBI Taxonomy" id="37653"/>
    <lineage>
        <taxon>Eukaryota</taxon>
        <taxon>Metazoa</taxon>
        <taxon>Spiralia</taxon>
        <taxon>Lophotrochozoa</taxon>
        <taxon>Mollusca</taxon>
        <taxon>Cephalopoda</taxon>
        <taxon>Coleoidea</taxon>
        <taxon>Octopodiformes</taxon>
        <taxon>Octopoda</taxon>
        <taxon>Incirrata</taxon>
        <taxon>Octopodidae</taxon>
        <taxon>Octopus</taxon>
    </lineage>
</organism>
<feature type="transmembrane region" description="Helical" evidence="1">
    <location>
        <begin position="12"/>
        <end position="31"/>
    </location>
</feature>